<evidence type="ECO:0000256" key="8">
    <source>
        <dbReference type="ARBA" id="ARBA00023146"/>
    </source>
</evidence>
<reference evidence="11" key="1">
    <citation type="submission" date="2022-12" db="EMBL/GenBank/DDBJ databases">
        <title>Bacterial isolates from different developmental stages of Nematostella vectensis.</title>
        <authorList>
            <person name="Fraune S."/>
        </authorList>
    </citation>
    <scope>NUCLEOTIDE SEQUENCE</scope>
    <source>
        <strain evidence="11">G21630-S1</strain>
    </source>
</reference>
<dbReference type="InterPro" id="IPR020751">
    <property type="entry name" value="aa-tRNA-synth_I_codon-bd_sub2"/>
</dbReference>
<comment type="subcellular location">
    <subcellularLocation>
        <location evidence="1 10">Cytoplasm</location>
    </subcellularLocation>
</comment>
<dbReference type="EC" id="6.1.1.6" evidence="10"/>
<evidence type="ECO:0000256" key="10">
    <source>
        <dbReference type="HAMAP-Rule" id="MF_00177"/>
    </source>
</evidence>
<evidence type="ECO:0000256" key="1">
    <source>
        <dbReference type="ARBA" id="ARBA00004496"/>
    </source>
</evidence>
<accession>A0ABT4LM64</accession>
<dbReference type="Pfam" id="PF01921">
    <property type="entry name" value="tRNA-synt_1f"/>
    <property type="match status" value="1"/>
</dbReference>
<keyword evidence="3 10" id="KW-0963">Cytoplasm</keyword>
<dbReference type="PANTHER" id="PTHR37940:SF1">
    <property type="entry name" value="LYSINE--TRNA LIGASE"/>
    <property type="match status" value="1"/>
</dbReference>
<dbReference type="InterPro" id="IPR001412">
    <property type="entry name" value="aa-tRNA-synth_I_CS"/>
</dbReference>
<keyword evidence="6 10" id="KW-0067">ATP-binding</keyword>
<keyword evidence="7 10" id="KW-0648">Protein biosynthesis</keyword>
<sequence>MSNHQELAMQAKAWPFEEARRVLARVGGKTPKKGYVLFQTGYGPSGLPHIGTFGEVARTTMVRKAFEQISDIPTRLFCFSDDLDGFRKVPDNLPQKEMLAQNIGLPLTAVPDPFGEYESLGHHNNARLRQFLDNFGFEYEFKSATDVYRSGQLDEALLKVLSCYDGIMDVMLPTLGQERRATYSPFMPICPKTGKVLQVAIEEVRQDSGTVVYRDDAGELVEVPVTGGHCKLQWKPDWAMRQYALDVDYEMSGKDLIDSVALGKKIHRVLGIKGPETFTYELFLDEKGQKISKSKGNGLSMEEWLTYAPPESLALFMYNKPKTAKKLYFDVIPRMVDDYVTFRDNAGGQEQEKLFENPAWHIHSGDIPTEPASLSFGILLNLASVCNASESDRLWAFIKRYAPDASPEATPFLDQLVGFAVRYYQDFVKPTLEYRAADDKERAALEELLSVLKKLPADISAEDIQTEVYTVGKNHGFENLRDWFKCLYEVLLGQSQGPRMGTFFALYGLEESISLIERALAGEDLSS</sequence>
<evidence type="ECO:0000256" key="3">
    <source>
        <dbReference type="ARBA" id="ARBA00022490"/>
    </source>
</evidence>
<dbReference type="InterPro" id="IPR014729">
    <property type="entry name" value="Rossmann-like_a/b/a_fold"/>
</dbReference>
<dbReference type="InterPro" id="IPR008925">
    <property type="entry name" value="aa_tRNA-synth_I_cd-bd_sf"/>
</dbReference>
<dbReference type="RefSeq" id="WP_269424365.1">
    <property type="nucleotide sequence ID" value="NZ_JAPWGY010000006.1"/>
</dbReference>
<dbReference type="SUPFAM" id="SSF52374">
    <property type="entry name" value="Nucleotidylyl transferase"/>
    <property type="match status" value="1"/>
</dbReference>
<evidence type="ECO:0000256" key="5">
    <source>
        <dbReference type="ARBA" id="ARBA00022741"/>
    </source>
</evidence>
<comment type="similarity">
    <text evidence="2 10">Belongs to the class-I aminoacyl-tRNA synthetase family.</text>
</comment>
<dbReference type="SUPFAM" id="SSF48163">
    <property type="entry name" value="An anticodon-binding domain of class I aminoacyl-tRNA synthetases"/>
    <property type="match status" value="1"/>
</dbReference>
<organism evidence="11 12">
    <name type="scientific">Kiloniella laminariae</name>
    <dbReference type="NCBI Taxonomy" id="454162"/>
    <lineage>
        <taxon>Bacteria</taxon>
        <taxon>Pseudomonadati</taxon>
        <taxon>Pseudomonadota</taxon>
        <taxon>Alphaproteobacteria</taxon>
        <taxon>Rhodospirillales</taxon>
        <taxon>Kiloniellaceae</taxon>
        <taxon>Kiloniella</taxon>
    </lineage>
</organism>
<dbReference type="EMBL" id="JAPWGY010000006">
    <property type="protein sequence ID" value="MCZ4282215.1"/>
    <property type="molecule type" value="Genomic_DNA"/>
</dbReference>
<dbReference type="PANTHER" id="PTHR37940">
    <property type="entry name" value="LYSINE--TRNA LIGASE"/>
    <property type="match status" value="1"/>
</dbReference>
<dbReference type="HAMAP" id="MF_00177">
    <property type="entry name" value="Lys_tRNA_synth_class1"/>
    <property type="match status" value="1"/>
</dbReference>
<dbReference type="PROSITE" id="PS00178">
    <property type="entry name" value="AA_TRNA_LIGASE_I"/>
    <property type="match status" value="1"/>
</dbReference>
<evidence type="ECO:0000256" key="6">
    <source>
        <dbReference type="ARBA" id="ARBA00022840"/>
    </source>
</evidence>
<dbReference type="NCBIfam" id="TIGR00467">
    <property type="entry name" value="lysS_arch"/>
    <property type="match status" value="1"/>
</dbReference>
<evidence type="ECO:0000256" key="7">
    <source>
        <dbReference type="ARBA" id="ARBA00022917"/>
    </source>
</evidence>
<dbReference type="NCBIfam" id="NF001968">
    <property type="entry name" value="PRK00750.1-2"/>
    <property type="match status" value="1"/>
</dbReference>
<comment type="caution">
    <text evidence="11">The sequence shown here is derived from an EMBL/GenBank/DDBJ whole genome shotgun (WGS) entry which is preliminary data.</text>
</comment>
<feature type="binding site" evidence="10">
    <location>
        <position position="293"/>
    </location>
    <ligand>
        <name>ATP</name>
        <dbReference type="ChEBI" id="CHEBI:30616"/>
    </ligand>
</feature>
<evidence type="ECO:0000313" key="12">
    <source>
        <dbReference type="Proteomes" id="UP001069802"/>
    </source>
</evidence>
<dbReference type="Proteomes" id="UP001069802">
    <property type="component" value="Unassembled WGS sequence"/>
</dbReference>
<dbReference type="InterPro" id="IPR002904">
    <property type="entry name" value="Lys-tRNA-ligase"/>
</dbReference>
<dbReference type="GO" id="GO:0004824">
    <property type="term" value="F:lysine-tRNA ligase activity"/>
    <property type="evidence" value="ECO:0007669"/>
    <property type="project" value="UniProtKB-EC"/>
</dbReference>
<evidence type="ECO:0000313" key="11">
    <source>
        <dbReference type="EMBL" id="MCZ4282215.1"/>
    </source>
</evidence>
<keyword evidence="5 10" id="KW-0547">Nucleotide-binding</keyword>
<evidence type="ECO:0000256" key="2">
    <source>
        <dbReference type="ARBA" id="ARBA00005594"/>
    </source>
</evidence>
<keyword evidence="4 10" id="KW-0436">Ligase</keyword>
<name>A0ABT4LM64_9PROT</name>
<protein>
    <recommendedName>
        <fullName evidence="10">Lysine--tRNA ligase</fullName>
        <ecNumber evidence="10">6.1.1.6</ecNumber>
    </recommendedName>
    <alternativeName>
        <fullName evidence="10">Lysyl-tRNA synthetase</fullName>
        <shortName evidence="10">LysRS</shortName>
    </alternativeName>
</protein>
<dbReference type="Gene3D" id="1.10.10.350">
    <property type="match status" value="1"/>
</dbReference>
<evidence type="ECO:0000256" key="9">
    <source>
        <dbReference type="ARBA" id="ARBA00048573"/>
    </source>
</evidence>
<keyword evidence="12" id="KW-1185">Reference proteome</keyword>
<feature type="short sequence motif" description="'HIGH' region" evidence="10">
    <location>
        <begin position="44"/>
        <end position="52"/>
    </location>
</feature>
<keyword evidence="8 10" id="KW-0030">Aminoacyl-tRNA synthetase</keyword>
<proteinExistence type="inferred from homology"/>
<evidence type="ECO:0000256" key="4">
    <source>
        <dbReference type="ARBA" id="ARBA00022598"/>
    </source>
</evidence>
<feature type="short sequence motif" description="'KMSKS' region" evidence="10">
    <location>
        <begin position="290"/>
        <end position="294"/>
    </location>
</feature>
<dbReference type="Gene3D" id="3.40.50.620">
    <property type="entry name" value="HUPs"/>
    <property type="match status" value="1"/>
</dbReference>
<gene>
    <name evidence="10" type="primary">lysS</name>
    <name evidence="11" type="ORF">O4H49_15605</name>
</gene>
<comment type="catalytic activity">
    <reaction evidence="9 10">
        <text>tRNA(Lys) + L-lysine + ATP = L-lysyl-tRNA(Lys) + AMP + diphosphate</text>
        <dbReference type="Rhea" id="RHEA:20792"/>
        <dbReference type="Rhea" id="RHEA-COMP:9696"/>
        <dbReference type="Rhea" id="RHEA-COMP:9697"/>
        <dbReference type="ChEBI" id="CHEBI:30616"/>
        <dbReference type="ChEBI" id="CHEBI:32551"/>
        <dbReference type="ChEBI" id="CHEBI:33019"/>
        <dbReference type="ChEBI" id="CHEBI:78442"/>
        <dbReference type="ChEBI" id="CHEBI:78529"/>
        <dbReference type="ChEBI" id="CHEBI:456215"/>
        <dbReference type="EC" id="6.1.1.6"/>
    </reaction>
</comment>